<dbReference type="EMBL" id="MDYQ01000142">
    <property type="protein sequence ID" value="PRP80667.1"/>
    <property type="molecule type" value="Genomic_DNA"/>
</dbReference>
<comment type="caution">
    <text evidence="2">The sequence shown here is derived from an EMBL/GenBank/DDBJ whole genome shotgun (WGS) entry which is preliminary data.</text>
</comment>
<feature type="region of interest" description="Disordered" evidence="1">
    <location>
        <begin position="185"/>
        <end position="240"/>
    </location>
</feature>
<protein>
    <submittedName>
        <fullName evidence="2">Uncharacterized protein</fullName>
    </submittedName>
</protein>
<keyword evidence="3" id="KW-1185">Reference proteome</keyword>
<dbReference type="Proteomes" id="UP000241769">
    <property type="component" value="Unassembled WGS sequence"/>
</dbReference>
<feature type="compositionally biased region" description="Basic and acidic residues" evidence="1">
    <location>
        <begin position="203"/>
        <end position="222"/>
    </location>
</feature>
<evidence type="ECO:0000313" key="3">
    <source>
        <dbReference type="Proteomes" id="UP000241769"/>
    </source>
</evidence>
<evidence type="ECO:0000256" key="1">
    <source>
        <dbReference type="SAM" id="MobiDB-lite"/>
    </source>
</evidence>
<reference evidence="2 3" key="1">
    <citation type="journal article" date="2018" name="Genome Biol. Evol.">
        <title>Multiple Roots of Fruiting Body Formation in Amoebozoa.</title>
        <authorList>
            <person name="Hillmann F."/>
            <person name="Forbes G."/>
            <person name="Novohradska S."/>
            <person name="Ferling I."/>
            <person name="Riege K."/>
            <person name="Groth M."/>
            <person name="Westermann M."/>
            <person name="Marz M."/>
            <person name="Spaller T."/>
            <person name="Winckler T."/>
            <person name="Schaap P."/>
            <person name="Glockner G."/>
        </authorList>
    </citation>
    <scope>NUCLEOTIDE SEQUENCE [LARGE SCALE GENOMIC DNA]</scope>
    <source>
        <strain evidence="2 3">Jena</strain>
    </source>
</reference>
<dbReference type="AlphaFoldDB" id="A0A2P6N9N9"/>
<name>A0A2P6N9N9_9EUKA</name>
<evidence type="ECO:0000313" key="2">
    <source>
        <dbReference type="EMBL" id="PRP80667.1"/>
    </source>
</evidence>
<feature type="region of interest" description="Disordered" evidence="1">
    <location>
        <begin position="262"/>
        <end position="344"/>
    </location>
</feature>
<proteinExistence type="predicted"/>
<gene>
    <name evidence="2" type="ORF">PROFUN_10722</name>
</gene>
<sequence>MVDSSNTNVFSALELFSMCCSRRGVRCVPEDRYQWYSLSLSNGHLGLVEENPKLKLGLREVKLSSSTYHMYRSRLSPGRFSGEYQDRWNADLQEQIVSLIAESHTPGAVMDAAWMDFGLESSTPASMSSKLVSDITQVQSDVYKLKETIQKQQRTTDPVVSTQYKTVLHNVQELDAATQQLVSHNNKKSLHLNDSKPSSSKMTFRDIEDNKFKSSNEKKESQRAFSNLHNSSPEKKKPSQLNRYGTLWYIPPNQWNQLEKDREGYEAKQSGHLLDNRPQSASPRSKMERESAKPAVPSTKKMLREYRVMQQHKNHNTRPLSAPLPRRSSDHALPSSSHETLDAD</sequence>
<organism evidence="2 3">
    <name type="scientific">Planoprotostelium fungivorum</name>
    <dbReference type="NCBI Taxonomy" id="1890364"/>
    <lineage>
        <taxon>Eukaryota</taxon>
        <taxon>Amoebozoa</taxon>
        <taxon>Evosea</taxon>
        <taxon>Variosea</taxon>
        <taxon>Cavosteliida</taxon>
        <taxon>Cavosteliaceae</taxon>
        <taxon>Planoprotostelium</taxon>
    </lineage>
</organism>
<accession>A0A2P6N9N9</accession>
<dbReference type="InParanoid" id="A0A2P6N9N9"/>